<gene>
    <name evidence="1" type="ORF">P0Y49_10140</name>
</gene>
<protein>
    <submittedName>
        <fullName evidence="1">Uncharacterized protein</fullName>
    </submittedName>
</protein>
<name>A0AAJ6B9I3_9SPHI</name>
<sequence length="113" mass="13647">MTTEFWIEKGWGDSVDNMTFDDISVAIEELIKMDEEHDAFWVGHLSKEYVLEVHKDLNMFFVYGENQDEQIQAKVTNWEEVKHFYQLFFTNEFEQLRNEIALKPFLYKRLQNG</sequence>
<dbReference type="EMBL" id="CP119313">
    <property type="protein sequence ID" value="WEK21496.1"/>
    <property type="molecule type" value="Genomic_DNA"/>
</dbReference>
<dbReference type="Proteomes" id="UP001214530">
    <property type="component" value="Chromosome"/>
</dbReference>
<accession>A0AAJ6B9I3</accession>
<reference evidence="1" key="1">
    <citation type="submission" date="2023-03" db="EMBL/GenBank/DDBJ databases">
        <title>Andean soil-derived lignocellulolytic bacterial consortium as a source of novel taxa and putative plastic-active enzymes.</title>
        <authorList>
            <person name="Diaz-Garcia L."/>
            <person name="Chuvochina M."/>
            <person name="Feuerriegel G."/>
            <person name="Bunk B."/>
            <person name="Sproer C."/>
            <person name="Streit W.R."/>
            <person name="Rodriguez L.M."/>
            <person name="Overmann J."/>
            <person name="Jimenez D.J."/>
        </authorList>
    </citation>
    <scope>NUCLEOTIDE SEQUENCE</scope>
    <source>
        <strain evidence="1">MAG 3858</strain>
    </source>
</reference>
<evidence type="ECO:0000313" key="2">
    <source>
        <dbReference type="Proteomes" id="UP001214530"/>
    </source>
</evidence>
<evidence type="ECO:0000313" key="1">
    <source>
        <dbReference type="EMBL" id="WEK21496.1"/>
    </source>
</evidence>
<dbReference type="AlphaFoldDB" id="A0AAJ6B9I3"/>
<proteinExistence type="predicted"/>
<organism evidence="1 2">
    <name type="scientific">Candidatus Pedobacter colombiensis</name>
    <dbReference type="NCBI Taxonomy" id="3121371"/>
    <lineage>
        <taxon>Bacteria</taxon>
        <taxon>Pseudomonadati</taxon>
        <taxon>Bacteroidota</taxon>
        <taxon>Sphingobacteriia</taxon>
        <taxon>Sphingobacteriales</taxon>
        <taxon>Sphingobacteriaceae</taxon>
        <taxon>Pedobacter</taxon>
    </lineage>
</organism>